<keyword evidence="1" id="KW-1133">Transmembrane helix</keyword>
<evidence type="ECO:0000313" key="3">
    <source>
        <dbReference type="Proteomes" id="UP001164776"/>
    </source>
</evidence>
<proteinExistence type="predicted"/>
<accession>A0A9W7X899</accession>
<keyword evidence="3" id="KW-1185">Reference proteome</keyword>
<gene>
    <name evidence="2" type="ORF">BS78_K111700</name>
</gene>
<dbReference type="AlphaFoldDB" id="A0A9W7X899"/>
<dbReference type="Proteomes" id="UP001164776">
    <property type="component" value="Unassembled WGS sequence"/>
</dbReference>
<dbReference type="EMBL" id="MU630307">
    <property type="protein sequence ID" value="KAJ1254164.1"/>
    <property type="molecule type" value="Genomic_DNA"/>
</dbReference>
<protein>
    <submittedName>
        <fullName evidence="2">Uncharacterized protein</fullName>
    </submittedName>
</protein>
<reference evidence="2 3" key="1">
    <citation type="submission" date="2022-10" db="EMBL/GenBank/DDBJ databases">
        <title>WGS assembly of Paspalum vaginatum 540-79.</title>
        <authorList>
            <person name="Sun G."/>
            <person name="Wase N."/>
            <person name="Shu S."/>
            <person name="Jenkins J."/>
            <person name="Zhou B."/>
            <person name="Torres-Rodriguez J."/>
            <person name="Chen C."/>
            <person name="Sandor L."/>
            <person name="Plott C."/>
            <person name="Yoshinga Y."/>
            <person name="Daum C."/>
            <person name="Qi P."/>
            <person name="Barry K."/>
            <person name="Lipzen A."/>
            <person name="Berry L."/>
            <person name="Pedersen C."/>
            <person name="Gottilla T."/>
            <person name="Foltz A."/>
            <person name="Yu H."/>
            <person name="O'Malley R."/>
            <person name="Zhang C."/>
            <person name="Devos K."/>
            <person name="Sigmon B."/>
            <person name="Yu B."/>
            <person name="Obata T."/>
            <person name="Schmutz J."/>
            <person name="Schnable J."/>
        </authorList>
    </citation>
    <scope>NUCLEOTIDE SEQUENCE [LARGE SCALE GENOMIC DNA]</scope>
    <source>
        <strain evidence="3">cv. 540-79</strain>
    </source>
</reference>
<keyword evidence="1" id="KW-0472">Membrane</keyword>
<sequence>MGDRGMPYMLPPPDAAAEVIVGAGAGARAAPADHVQRRFLYAGRILVAAGWLVLTYYPAVGDRTANAEHAFLGLSLLLLGAFMIMVALAPVAVPVPCSRTGWRRRRRRRPLLLLRAGELACCYDDVRSEHAPCL</sequence>
<evidence type="ECO:0000313" key="2">
    <source>
        <dbReference type="EMBL" id="KAJ1254164.1"/>
    </source>
</evidence>
<feature type="transmembrane region" description="Helical" evidence="1">
    <location>
        <begin position="39"/>
        <end position="59"/>
    </location>
</feature>
<comment type="caution">
    <text evidence="2">The sequence shown here is derived from an EMBL/GenBank/DDBJ whole genome shotgun (WGS) entry which is preliminary data.</text>
</comment>
<dbReference type="OrthoDB" id="696414at2759"/>
<organism evidence="2 3">
    <name type="scientific">Paspalum vaginatum</name>
    <name type="common">seashore paspalum</name>
    <dbReference type="NCBI Taxonomy" id="158149"/>
    <lineage>
        <taxon>Eukaryota</taxon>
        <taxon>Viridiplantae</taxon>
        <taxon>Streptophyta</taxon>
        <taxon>Embryophyta</taxon>
        <taxon>Tracheophyta</taxon>
        <taxon>Spermatophyta</taxon>
        <taxon>Magnoliopsida</taxon>
        <taxon>Liliopsida</taxon>
        <taxon>Poales</taxon>
        <taxon>Poaceae</taxon>
        <taxon>PACMAD clade</taxon>
        <taxon>Panicoideae</taxon>
        <taxon>Andropogonodae</taxon>
        <taxon>Paspaleae</taxon>
        <taxon>Paspalinae</taxon>
        <taxon>Paspalum</taxon>
    </lineage>
</organism>
<name>A0A9W7X899_9POAL</name>
<evidence type="ECO:0000256" key="1">
    <source>
        <dbReference type="SAM" id="Phobius"/>
    </source>
</evidence>
<feature type="transmembrane region" description="Helical" evidence="1">
    <location>
        <begin position="71"/>
        <end position="97"/>
    </location>
</feature>
<keyword evidence="1" id="KW-0812">Transmembrane</keyword>